<sequence length="115" mass="13403">MNISMHQSHRNIQKAEYRCSRKMTAKSREATDLIKALAHEGRLIILCRLSEGECSVAEFEEMLSIRQAAVSQQLARLRLEGYVKARREGKQIYYSLADDRVRELVKILYKIFSVR</sequence>
<dbReference type="InterPro" id="IPR036390">
    <property type="entry name" value="WH_DNA-bd_sf"/>
</dbReference>
<reference evidence="5 6" key="1">
    <citation type="submission" date="2020-07" db="EMBL/GenBank/DDBJ databases">
        <title>Stappia sp., F7233, whole genome shotgun sequencing project.</title>
        <authorList>
            <person name="Jiang S."/>
            <person name="Liu Z.W."/>
            <person name="Du Z.J."/>
        </authorList>
    </citation>
    <scope>NUCLEOTIDE SEQUENCE [LARGE SCALE GENOMIC DNA]</scope>
    <source>
        <strain evidence="5 6">F7233</strain>
    </source>
</reference>
<keyword evidence="3" id="KW-0804">Transcription</keyword>
<dbReference type="Gene3D" id="1.10.10.10">
    <property type="entry name" value="Winged helix-like DNA-binding domain superfamily/Winged helix DNA-binding domain"/>
    <property type="match status" value="1"/>
</dbReference>
<keyword evidence="1" id="KW-0805">Transcription regulation</keyword>
<dbReference type="CDD" id="cd00090">
    <property type="entry name" value="HTH_ARSR"/>
    <property type="match status" value="1"/>
</dbReference>
<evidence type="ECO:0000256" key="3">
    <source>
        <dbReference type="ARBA" id="ARBA00023163"/>
    </source>
</evidence>
<organism evidence="5 6">
    <name type="scientific">Stappia albiluteola</name>
    <dbReference type="NCBI Taxonomy" id="2758565"/>
    <lineage>
        <taxon>Bacteria</taxon>
        <taxon>Pseudomonadati</taxon>
        <taxon>Pseudomonadota</taxon>
        <taxon>Alphaproteobacteria</taxon>
        <taxon>Hyphomicrobiales</taxon>
        <taxon>Stappiaceae</taxon>
        <taxon>Stappia</taxon>
    </lineage>
</organism>
<evidence type="ECO:0000256" key="1">
    <source>
        <dbReference type="ARBA" id="ARBA00023015"/>
    </source>
</evidence>
<dbReference type="GO" id="GO:0003700">
    <property type="term" value="F:DNA-binding transcription factor activity"/>
    <property type="evidence" value="ECO:0007669"/>
    <property type="project" value="InterPro"/>
</dbReference>
<dbReference type="RefSeq" id="WP_182163688.1">
    <property type="nucleotide sequence ID" value="NZ_JACFXV010000043.1"/>
</dbReference>
<protein>
    <submittedName>
        <fullName evidence="5">Helix-turn-helix transcriptional regulator</fullName>
    </submittedName>
</protein>
<dbReference type="PANTHER" id="PTHR43132">
    <property type="entry name" value="ARSENICAL RESISTANCE OPERON REPRESSOR ARSR-RELATED"/>
    <property type="match status" value="1"/>
</dbReference>
<gene>
    <name evidence="5" type="ORF">H2509_07150</name>
</gene>
<evidence type="ECO:0000313" key="5">
    <source>
        <dbReference type="EMBL" id="MBA5776905.1"/>
    </source>
</evidence>
<dbReference type="Pfam" id="PF01022">
    <property type="entry name" value="HTH_5"/>
    <property type="match status" value="1"/>
</dbReference>
<dbReference type="PRINTS" id="PR00778">
    <property type="entry name" value="HTHARSR"/>
</dbReference>
<evidence type="ECO:0000256" key="2">
    <source>
        <dbReference type="ARBA" id="ARBA00023125"/>
    </source>
</evidence>
<comment type="caution">
    <text evidence="5">The sequence shown here is derived from an EMBL/GenBank/DDBJ whole genome shotgun (WGS) entry which is preliminary data.</text>
</comment>
<dbReference type="NCBIfam" id="NF033788">
    <property type="entry name" value="HTH_metalloreg"/>
    <property type="match status" value="1"/>
</dbReference>
<accession>A0A839ACS1</accession>
<dbReference type="Proteomes" id="UP000541109">
    <property type="component" value="Unassembled WGS sequence"/>
</dbReference>
<proteinExistence type="predicted"/>
<evidence type="ECO:0000313" key="6">
    <source>
        <dbReference type="Proteomes" id="UP000541109"/>
    </source>
</evidence>
<keyword evidence="6" id="KW-1185">Reference proteome</keyword>
<dbReference type="InterPro" id="IPR036388">
    <property type="entry name" value="WH-like_DNA-bd_sf"/>
</dbReference>
<dbReference type="SUPFAM" id="SSF46785">
    <property type="entry name" value="Winged helix' DNA-binding domain"/>
    <property type="match status" value="1"/>
</dbReference>
<dbReference type="GO" id="GO:0003677">
    <property type="term" value="F:DNA binding"/>
    <property type="evidence" value="ECO:0007669"/>
    <property type="project" value="UniProtKB-KW"/>
</dbReference>
<name>A0A839ACS1_9HYPH</name>
<feature type="domain" description="HTH arsR-type" evidence="4">
    <location>
        <begin position="22"/>
        <end position="115"/>
    </location>
</feature>
<keyword evidence="2" id="KW-0238">DNA-binding</keyword>
<dbReference type="PROSITE" id="PS50987">
    <property type="entry name" value="HTH_ARSR_2"/>
    <property type="match status" value="1"/>
</dbReference>
<dbReference type="EMBL" id="JACFXV010000043">
    <property type="protein sequence ID" value="MBA5776905.1"/>
    <property type="molecule type" value="Genomic_DNA"/>
</dbReference>
<dbReference type="AlphaFoldDB" id="A0A839ACS1"/>
<dbReference type="InterPro" id="IPR001845">
    <property type="entry name" value="HTH_ArsR_DNA-bd_dom"/>
</dbReference>
<dbReference type="InterPro" id="IPR011991">
    <property type="entry name" value="ArsR-like_HTH"/>
</dbReference>
<dbReference type="PANTHER" id="PTHR43132:SF2">
    <property type="entry name" value="ARSENICAL RESISTANCE OPERON REPRESSOR ARSR-RELATED"/>
    <property type="match status" value="1"/>
</dbReference>
<evidence type="ECO:0000259" key="4">
    <source>
        <dbReference type="PROSITE" id="PS50987"/>
    </source>
</evidence>
<dbReference type="InterPro" id="IPR051011">
    <property type="entry name" value="Metal_resp_trans_reg"/>
</dbReference>
<dbReference type="SMART" id="SM00418">
    <property type="entry name" value="HTH_ARSR"/>
    <property type="match status" value="1"/>
</dbReference>